<evidence type="ECO:0000313" key="2">
    <source>
        <dbReference type="EMBL" id="KAL0562862.1"/>
    </source>
</evidence>
<feature type="non-terminal residue" evidence="2">
    <location>
        <position position="161"/>
    </location>
</feature>
<reference evidence="2 3" key="1">
    <citation type="submission" date="2024-02" db="EMBL/GenBank/DDBJ databases">
        <title>A draft genome for the cacao thread blight pathogen Marasmius crinis-equi.</title>
        <authorList>
            <person name="Cohen S.P."/>
            <person name="Baruah I.K."/>
            <person name="Amoako-Attah I."/>
            <person name="Bukari Y."/>
            <person name="Meinhardt L.W."/>
            <person name="Bailey B.A."/>
        </authorList>
    </citation>
    <scope>NUCLEOTIDE SEQUENCE [LARGE SCALE GENOMIC DNA]</scope>
    <source>
        <strain evidence="2 3">GH-76</strain>
    </source>
</reference>
<proteinExistence type="predicted"/>
<dbReference type="Proteomes" id="UP001465976">
    <property type="component" value="Unassembled WGS sequence"/>
</dbReference>
<keyword evidence="3" id="KW-1185">Reference proteome</keyword>
<gene>
    <name evidence="2" type="ORF">V5O48_019215</name>
</gene>
<evidence type="ECO:0000313" key="3">
    <source>
        <dbReference type="Proteomes" id="UP001465976"/>
    </source>
</evidence>
<sequence>MPSPVPLSRVPQEKRAMLSIRPPSPVNRETGSFFVGYQALPGGPFEVPKVFSSCRTDSDRGTTFIKTAVEHVNGWVITTTTKLQRIHPDNWDAYLASVDCESDSDGFPTPAGSPQAVATQLPLGGTIPESPEDLKTHTNNGTATPSFSDDFSDVSTDIFGD</sequence>
<name>A0ABR3EJ01_9AGAR</name>
<feature type="region of interest" description="Disordered" evidence="1">
    <location>
        <begin position="102"/>
        <end position="161"/>
    </location>
</feature>
<feature type="compositionally biased region" description="Low complexity" evidence="1">
    <location>
        <begin position="146"/>
        <end position="161"/>
    </location>
</feature>
<evidence type="ECO:0000256" key="1">
    <source>
        <dbReference type="SAM" id="MobiDB-lite"/>
    </source>
</evidence>
<organism evidence="2 3">
    <name type="scientific">Marasmius crinis-equi</name>
    <dbReference type="NCBI Taxonomy" id="585013"/>
    <lineage>
        <taxon>Eukaryota</taxon>
        <taxon>Fungi</taxon>
        <taxon>Dikarya</taxon>
        <taxon>Basidiomycota</taxon>
        <taxon>Agaricomycotina</taxon>
        <taxon>Agaricomycetes</taxon>
        <taxon>Agaricomycetidae</taxon>
        <taxon>Agaricales</taxon>
        <taxon>Marasmiineae</taxon>
        <taxon>Marasmiaceae</taxon>
        <taxon>Marasmius</taxon>
    </lineage>
</organism>
<comment type="caution">
    <text evidence="2">The sequence shown here is derived from an EMBL/GenBank/DDBJ whole genome shotgun (WGS) entry which is preliminary data.</text>
</comment>
<accession>A0ABR3EJ01</accession>
<protein>
    <submittedName>
        <fullName evidence="2">Uncharacterized protein</fullName>
    </submittedName>
</protein>
<dbReference type="EMBL" id="JBAHYK010004352">
    <property type="protein sequence ID" value="KAL0562862.1"/>
    <property type="molecule type" value="Genomic_DNA"/>
</dbReference>